<dbReference type="Proteomes" id="UP000593892">
    <property type="component" value="Chromosome"/>
</dbReference>
<feature type="domain" description="Alginate export" evidence="1">
    <location>
        <begin position="44"/>
        <end position="420"/>
    </location>
</feature>
<accession>A0A7S7NTJ9</accession>
<evidence type="ECO:0000313" key="2">
    <source>
        <dbReference type="EMBL" id="QOY89517.1"/>
    </source>
</evidence>
<dbReference type="Pfam" id="PF13372">
    <property type="entry name" value="Alginate_exp"/>
    <property type="match status" value="1"/>
</dbReference>
<name>A0A7S7NTJ9_PALFE</name>
<proteinExistence type="predicted"/>
<dbReference type="RefSeq" id="WP_194451179.1">
    <property type="nucleotide sequence ID" value="NZ_CP063849.1"/>
</dbReference>
<dbReference type="Gene3D" id="2.40.160.100">
    <property type="match status" value="1"/>
</dbReference>
<evidence type="ECO:0000259" key="1">
    <source>
        <dbReference type="Pfam" id="PF13372"/>
    </source>
</evidence>
<reference evidence="2 3" key="1">
    <citation type="submission" date="2020-10" db="EMBL/GenBank/DDBJ databases">
        <title>Complete genome sequence of Paludibaculum fermentans P105T, a facultatively anaerobic acidobacterium capable of dissimilatory Fe(III) reduction.</title>
        <authorList>
            <person name="Dedysh S.N."/>
            <person name="Beletsky A.V."/>
            <person name="Kulichevskaya I.S."/>
            <person name="Mardanov A.V."/>
            <person name="Ravin N.V."/>
        </authorList>
    </citation>
    <scope>NUCLEOTIDE SEQUENCE [LARGE SCALE GENOMIC DNA]</scope>
    <source>
        <strain evidence="2 3">P105</strain>
    </source>
</reference>
<keyword evidence="3" id="KW-1185">Reference proteome</keyword>
<dbReference type="InterPro" id="IPR025388">
    <property type="entry name" value="Alginate_export_dom"/>
</dbReference>
<protein>
    <submittedName>
        <fullName evidence="2">Alginate export family protein</fullName>
    </submittedName>
</protein>
<organism evidence="2 3">
    <name type="scientific">Paludibaculum fermentans</name>
    <dbReference type="NCBI Taxonomy" id="1473598"/>
    <lineage>
        <taxon>Bacteria</taxon>
        <taxon>Pseudomonadati</taxon>
        <taxon>Acidobacteriota</taxon>
        <taxon>Terriglobia</taxon>
        <taxon>Bryobacterales</taxon>
        <taxon>Bryobacteraceae</taxon>
        <taxon>Paludibaculum</taxon>
    </lineage>
</organism>
<gene>
    <name evidence="2" type="ORF">IRI77_06075</name>
</gene>
<dbReference type="EMBL" id="CP063849">
    <property type="protein sequence ID" value="QOY89517.1"/>
    <property type="molecule type" value="Genomic_DNA"/>
</dbReference>
<evidence type="ECO:0000313" key="3">
    <source>
        <dbReference type="Proteomes" id="UP000593892"/>
    </source>
</evidence>
<dbReference type="AlphaFoldDB" id="A0A7S7NTJ9"/>
<sequence>MQFRRWLWPLAAATCFSQAPLGAQWWAAGDLLNQAIGKSSGGTLSLSFEVRSRLEHREGQSFGFDPDRSADFIRTRVGIAWKPAGWLKFAARMQDSRAPLYGLNAPNTVRDPADLQEAYLEINGDAKRGFGLSAGRRMFNFGDSRLIGVPDWSNVARTFDHARVWWQAGQARIEFLMVSPPRVRPGEFNRMNLSDRVWGTYNVLPELAHGHRAEVYLLRHDQDAAGGFTGQGTLGVNSFGSRWTGPIAAGWKYAVEGVVQGGHVGSASHRAGAWSSVLSKTIGKVDASVEYKYASGTAHPEDSTRSSTFDQMYAANHDKFGHQDLFGWRNLHNIRGLAVWRVRPKVTLNAMFDDYWLAQARDGLYTGAGRQIARSASGSAGRHVGEDFDFFATWRPVKPLLFGAGCGVFVKGEFIRKATPGIAPVYVYFFQSYSF</sequence>
<dbReference type="KEGG" id="pfer:IRI77_06075"/>
<dbReference type="InterPro" id="IPR053728">
    <property type="entry name" value="Alginate_Permeability_Chnl"/>
</dbReference>